<dbReference type="Proteomes" id="UP000069697">
    <property type="component" value="Unassembled WGS sequence"/>
</dbReference>
<comment type="caution">
    <text evidence="2">The sequence shown here is derived from an EMBL/GenBank/DDBJ whole genome shotgun (WGS) entry which is preliminary data.</text>
</comment>
<name>A0A117I1P9_PAEAM</name>
<gene>
    <name evidence="2" type="ORF">PAHA3_2623</name>
</gene>
<dbReference type="EMBL" id="BCNV01000001">
    <property type="protein sequence ID" value="GAS82549.1"/>
    <property type="molecule type" value="Genomic_DNA"/>
</dbReference>
<reference evidence="2 3" key="1">
    <citation type="journal article" date="2016" name="Genome Announc.">
        <title>Draft Genome Sequence of Paenibacillus amylolyticus Heshi-A3, Isolated from Fermented Rice Bran in a Japanese Fermented Seafood Dish.</title>
        <authorList>
            <person name="Akuzawa S."/>
            <person name="Nagaoka J."/>
            <person name="Kanekatsu M."/>
            <person name="Kubota E."/>
            <person name="Ohtake R."/>
            <person name="Suzuki T."/>
            <person name="Kanesaki Y."/>
        </authorList>
    </citation>
    <scope>NUCLEOTIDE SEQUENCE [LARGE SCALE GENOMIC DNA]</scope>
    <source>
        <strain evidence="2 3">Heshi-A3</strain>
    </source>
</reference>
<evidence type="ECO:0000313" key="2">
    <source>
        <dbReference type="EMBL" id="GAS82549.1"/>
    </source>
</evidence>
<proteinExistence type="predicted"/>
<dbReference type="AlphaFoldDB" id="A0A117I1P9"/>
<feature type="region of interest" description="Disordered" evidence="1">
    <location>
        <begin position="23"/>
        <end position="45"/>
    </location>
</feature>
<evidence type="ECO:0000256" key="1">
    <source>
        <dbReference type="SAM" id="MobiDB-lite"/>
    </source>
</evidence>
<organism evidence="2 3">
    <name type="scientific">Paenibacillus amylolyticus</name>
    <dbReference type="NCBI Taxonomy" id="1451"/>
    <lineage>
        <taxon>Bacteria</taxon>
        <taxon>Bacillati</taxon>
        <taxon>Bacillota</taxon>
        <taxon>Bacilli</taxon>
        <taxon>Bacillales</taxon>
        <taxon>Paenibacillaceae</taxon>
        <taxon>Paenibacillus</taxon>
    </lineage>
</organism>
<protein>
    <submittedName>
        <fullName evidence="2">Uncharacterized protein</fullName>
    </submittedName>
</protein>
<sequence length="68" mass="7303">MAVEKEQWAGMDRDMDKGTVEVVDNKGKDNPQVAGMTLNQGRMPCNKPPMTGLMISAYATVVSGDTAD</sequence>
<accession>A0A117I1P9</accession>
<evidence type="ECO:0000313" key="3">
    <source>
        <dbReference type="Proteomes" id="UP000069697"/>
    </source>
</evidence>
<reference evidence="3" key="2">
    <citation type="submission" date="2016-01" db="EMBL/GenBank/DDBJ databases">
        <title>Draft Genome Sequence of Paenibacillus amylolyticus Heshi-A3 that Was Isolated from Fermented Rice Bran with Aging Salted Mackerel, Which Was Named Heshiko as Traditional Fermented Seafood in Japan.</title>
        <authorList>
            <person name="Akuzawa S."/>
            <person name="Nakagawa J."/>
            <person name="Kanekatsu T."/>
            <person name="Kubota E."/>
            <person name="Ohtake R."/>
            <person name="Suzuki T."/>
            <person name="Kanesaki Y."/>
        </authorList>
    </citation>
    <scope>NUCLEOTIDE SEQUENCE [LARGE SCALE GENOMIC DNA]</scope>
    <source>
        <strain evidence="3">Heshi-A3</strain>
    </source>
</reference>